<keyword evidence="3" id="KW-1185">Reference proteome</keyword>
<dbReference type="InterPro" id="IPR029432">
    <property type="entry name" value="Gp28/Gp37-like_dom"/>
</dbReference>
<comment type="caution">
    <text evidence="2">The sequence shown here is derived from an EMBL/GenBank/DDBJ whole genome shotgun (WGS) entry which is preliminary data.</text>
</comment>
<evidence type="ECO:0000259" key="1">
    <source>
        <dbReference type="Pfam" id="PF14594"/>
    </source>
</evidence>
<accession>A0ABU3JP83</accession>
<dbReference type="EMBL" id="JASKMA010000006">
    <property type="protein sequence ID" value="MDT6983766.1"/>
    <property type="molecule type" value="Genomic_DNA"/>
</dbReference>
<protein>
    <submittedName>
        <fullName evidence="2">Siphovirus ReqiPepy6 Gp37-like family protein</fullName>
    </submittedName>
</protein>
<reference evidence="2 3" key="1">
    <citation type="submission" date="2023-05" db="EMBL/GenBank/DDBJ databases">
        <title>Streptomyces fuscus sp. nov., a brown-black pigment producing actinomyces isolated from dry sand of Sea duck farm.</title>
        <authorList>
            <person name="Xie J."/>
            <person name="Shen N."/>
        </authorList>
    </citation>
    <scope>NUCLEOTIDE SEQUENCE [LARGE SCALE GENOMIC DNA]</scope>
    <source>
        <strain evidence="2 3">CGMCC 4.1745</strain>
    </source>
</reference>
<gene>
    <name evidence="2" type="ORF">QNO04_09850</name>
</gene>
<dbReference type="Proteomes" id="UP001249760">
    <property type="component" value="Unassembled WGS sequence"/>
</dbReference>
<sequence length="386" mass="40835">MAISLLITDRDLVVQGDPLTGWSSLDVTLKFNEPAAGSVTLPAWPEVMAQLQPGNRMVVIRDKQIWCAGPMEVPTDYSWDVESGGVGEVTVNFSDDLATIAGRITWPNPATTWDLQLGDTWAVFDTVNAEVLIRTLVDQNAGPGALAARRVPNLVLDTVAGAGTTTSLRTRFEPVLDVCRLAAASGGGIGFRTRQDGNQIKFGCYTPRDLTKVARFSTGLGNLRGVSFTRSAPTGTHALVAGTEQEGSSVRTFVEVADAAAAAEWWRVEAYVDGGAEDDDTGELTAAGTASVADGAAPVSLATVTVDTDELRAGRDYHLGDRVAVALPHGLQVTDVVRAISLHATPDEGEQVASVIGSQDATTDPQVVRLIRTLGRRLGRLETRGT</sequence>
<dbReference type="RefSeq" id="WP_394306040.1">
    <property type="nucleotide sequence ID" value="NZ_JASKMA010000006.1"/>
</dbReference>
<evidence type="ECO:0000313" key="2">
    <source>
        <dbReference type="EMBL" id="MDT6983766.1"/>
    </source>
</evidence>
<feature type="domain" description="Gp28/Gp37-like" evidence="1">
    <location>
        <begin position="7"/>
        <end position="358"/>
    </location>
</feature>
<dbReference type="Pfam" id="PF14594">
    <property type="entry name" value="Sipho_Gp37"/>
    <property type="match status" value="1"/>
</dbReference>
<proteinExistence type="predicted"/>
<name>A0ABU3JP83_9ACTN</name>
<organism evidence="2 3">
    <name type="scientific">Streptomyces lusitanus</name>
    <dbReference type="NCBI Taxonomy" id="68232"/>
    <lineage>
        <taxon>Bacteria</taxon>
        <taxon>Bacillati</taxon>
        <taxon>Actinomycetota</taxon>
        <taxon>Actinomycetes</taxon>
        <taxon>Kitasatosporales</taxon>
        <taxon>Streptomycetaceae</taxon>
        <taxon>Streptomyces</taxon>
    </lineage>
</organism>
<evidence type="ECO:0000313" key="3">
    <source>
        <dbReference type="Proteomes" id="UP001249760"/>
    </source>
</evidence>